<keyword evidence="4" id="KW-0805">Transcription regulation</keyword>
<dbReference type="Gene3D" id="4.10.240.10">
    <property type="entry name" value="Zn(2)-C6 fungal-type DNA-binding domain"/>
    <property type="match status" value="1"/>
</dbReference>
<dbReference type="GeneID" id="43613302"/>
<protein>
    <submittedName>
        <fullName evidence="9">Putative transcriptional regulatory protein</fullName>
    </submittedName>
</protein>
<reference evidence="9 10" key="2">
    <citation type="submission" date="2020-04" db="EMBL/GenBank/DDBJ databases">
        <title>Genome sequencing and assembly of multiple isolates from the Colletotrichum gloeosporioides species complex.</title>
        <authorList>
            <person name="Gan P."/>
            <person name="Shirasu K."/>
        </authorList>
    </citation>
    <scope>NUCLEOTIDE SEQUENCE [LARGE SCALE GENOMIC DNA]</scope>
    <source>
        <strain evidence="9 10">Nara gc5</strain>
    </source>
</reference>
<dbReference type="EMBL" id="ANPB02000005">
    <property type="protein sequence ID" value="KAF4483080.1"/>
    <property type="molecule type" value="Genomic_DNA"/>
</dbReference>
<dbReference type="GO" id="GO:0008270">
    <property type="term" value="F:zinc ion binding"/>
    <property type="evidence" value="ECO:0007669"/>
    <property type="project" value="InterPro"/>
</dbReference>
<reference evidence="9 10" key="1">
    <citation type="submission" date="2012-08" db="EMBL/GenBank/DDBJ databases">
        <authorList>
            <person name="Gan P.H.P."/>
            <person name="Ikeda K."/>
            <person name="Irieda H."/>
            <person name="Narusaka M."/>
            <person name="O'Connell R.J."/>
            <person name="Narusaka Y."/>
            <person name="Takano Y."/>
            <person name="Kubo Y."/>
            <person name="Shirasu K."/>
        </authorList>
    </citation>
    <scope>NUCLEOTIDE SEQUENCE [LARGE SCALE GENOMIC DNA]</scope>
    <source>
        <strain evidence="9 10">Nara gc5</strain>
    </source>
</reference>
<evidence type="ECO:0000256" key="5">
    <source>
        <dbReference type="ARBA" id="ARBA00023125"/>
    </source>
</evidence>
<evidence type="ECO:0000313" key="9">
    <source>
        <dbReference type="EMBL" id="KAF4483080.1"/>
    </source>
</evidence>
<dbReference type="OrthoDB" id="5296287at2759"/>
<keyword evidence="6" id="KW-0804">Transcription</keyword>
<dbReference type="SUPFAM" id="SSF57701">
    <property type="entry name" value="Zn2/Cys6 DNA-binding domain"/>
    <property type="match status" value="1"/>
</dbReference>
<dbReference type="GO" id="GO:0000981">
    <property type="term" value="F:DNA-binding transcription factor activity, RNA polymerase II-specific"/>
    <property type="evidence" value="ECO:0007669"/>
    <property type="project" value="InterPro"/>
</dbReference>
<dbReference type="Proteomes" id="UP000011096">
    <property type="component" value="Unassembled WGS sequence"/>
</dbReference>
<evidence type="ECO:0000256" key="2">
    <source>
        <dbReference type="ARBA" id="ARBA00022723"/>
    </source>
</evidence>
<feature type="domain" description="Zn(2)-C6 fungal-type" evidence="8">
    <location>
        <begin position="13"/>
        <end position="43"/>
    </location>
</feature>
<proteinExistence type="predicted"/>
<dbReference type="GO" id="GO:0045944">
    <property type="term" value="P:positive regulation of transcription by RNA polymerase II"/>
    <property type="evidence" value="ECO:0007669"/>
    <property type="project" value="TreeGrafter"/>
</dbReference>
<dbReference type="AlphaFoldDB" id="A0A7J6J452"/>
<dbReference type="InterPro" id="IPR001138">
    <property type="entry name" value="Zn2Cys6_DnaBD"/>
</dbReference>
<dbReference type="CDD" id="cd00067">
    <property type="entry name" value="GAL4"/>
    <property type="match status" value="1"/>
</dbReference>
<dbReference type="GO" id="GO:0005634">
    <property type="term" value="C:nucleus"/>
    <property type="evidence" value="ECO:0007669"/>
    <property type="project" value="UniProtKB-SubCell"/>
</dbReference>
<evidence type="ECO:0000256" key="6">
    <source>
        <dbReference type="ARBA" id="ARBA00023163"/>
    </source>
</evidence>
<comment type="subcellular location">
    <subcellularLocation>
        <location evidence="1">Nucleus</location>
    </subcellularLocation>
</comment>
<dbReference type="SMART" id="SM00906">
    <property type="entry name" value="Fungal_trans"/>
    <property type="match status" value="1"/>
</dbReference>
<evidence type="ECO:0000256" key="4">
    <source>
        <dbReference type="ARBA" id="ARBA00023015"/>
    </source>
</evidence>
<organism evidence="9 10">
    <name type="scientific">Colletotrichum fructicola (strain Nara gc5)</name>
    <name type="common">Anthracnose fungus</name>
    <name type="synonym">Colletotrichum gloeosporioides (strain Nara gc5)</name>
    <dbReference type="NCBI Taxonomy" id="1213859"/>
    <lineage>
        <taxon>Eukaryota</taxon>
        <taxon>Fungi</taxon>
        <taxon>Dikarya</taxon>
        <taxon>Ascomycota</taxon>
        <taxon>Pezizomycotina</taxon>
        <taxon>Sordariomycetes</taxon>
        <taxon>Hypocreomycetidae</taxon>
        <taxon>Glomerellales</taxon>
        <taxon>Glomerellaceae</taxon>
        <taxon>Colletotrichum</taxon>
        <taxon>Colletotrichum gloeosporioides species complex</taxon>
    </lineage>
</organism>
<evidence type="ECO:0000256" key="3">
    <source>
        <dbReference type="ARBA" id="ARBA00022833"/>
    </source>
</evidence>
<evidence type="ECO:0000259" key="8">
    <source>
        <dbReference type="PROSITE" id="PS50048"/>
    </source>
</evidence>
<accession>A0A7J6J452</accession>
<evidence type="ECO:0000256" key="1">
    <source>
        <dbReference type="ARBA" id="ARBA00004123"/>
    </source>
</evidence>
<dbReference type="PANTHER" id="PTHR47782:SF12">
    <property type="entry name" value="ZN(II)2CYS6 TRANSCRIPTION FACTOR (EUROFUNG)"/>
    <property type="match status" value="1"/>
</dbReference>
<sequence>MNPAPDRLPRLPACQLCYQKKIKCDSTRPACTPCSRTGNDCIVLNSGGEETLSRAEIDRLEQRDKELSQTLHTFHVDEASTSNTTDQPTAEAGPTVNSIENSTVSHGEGLGFMASLFTDPDLRRNNIELLQLLARVPGAPEPAIQPCGLPSNEDGEFLFEKYLSWSHVQSPFLRRDEVKSLSGRVFLLVPADQPASNHDLFRAFMILAVGAVFPFKNGTHSQHPEGYYLAALQHMGSDFLTRGLASIQDLLLICRFGIYHRIGTSIWDVIRLCGRLCIEQGLHLNENPSSNFMQAQMERRVFWQFYMIDRYSSTLLGKPFGIDDRDIETSFPADANDEDLVTANQSSRDFAAFRLSHITLETTEMTVFFTSVRLRQISSRIHTEFSKLARNYFESSQTGLFQCEETLRDMAEQLPSARQYAAVFEALRRDTTRKLNKLLDTLQSDNASQNIGPDNVTPAFRPSSLDRPSNALRVPDYLFLGSRGSSQSNILGANLDATLQEDNFGGSITNNVAFSFPMERVVPGDTAISLSSVRDSQAALGVSDDFSPRSDLFDWAFLNDETLWNMESVLGEYVYGDPDRHIGALDAFDFQ</sequence>
<dbReference type="CDD" id="cd12148">
    <property type="entry name" value="fungal_TF_MHR"/>
    <property type="match status" value="1"/>
</dbReference>
<gene>
    <name evidence="9" type="ORF">CGGC5_v010265</name>
</gene>
<evidence type="ECO:0000313" key="10">
    <source>
        <dbReference type="Proteomes" id="UP000011096"/>
    </source>
</evidence>
<dbReference type="Pfam" id="PF04082">
    <property type="entry name" value="Fungal_trans"/>
    <property type="match status" value="1"/>
</dbReference>
<evidence type="ECO:0000256" key="7">
    <source>
        <dbReference type="ARBA" id="ARBA00023242"/>
    </source>
</evidence>
<dbReference type="InterPro" id="IPR052202">
    <property type="entry name" value="Yeast_MetPath_Reg"/>
</dbReference>
<keyword evidence="7" id="KW-0539">Nucleus</keyword>
<name>A0A7J6J452_COLFN</name>
<comment type="caution">
    <text evidence="9">The sequence shown here is derived from an EMBL/GenBank/DDBJ whole genome shotgun (WGS) entry which is preliminary data.</text>
</comment>
<dbReference type="InParanoid" id="A0A7J6J452"/>
<dbReference type="RefSeq" id="XP_031891136.2">
    <property type="nucleotide sequence ID" value="XM_032029220.2"/>
</dbReference>
<dbReference type="GO" id="GO:0043565">
    <property type="term" value="F:sequence-specific DNA binding"/>
    <property type="evidence" value="ECO:0007669"/>
    <property type="project" value="TreeGrafter"/>
</dbReference>
<dbReference type="PROSITE" id="PS50048">
    <property type="entry name" value="ZN2_CY6_FUNGAL_2"/>
    <property type="match status" value="1"/>
</dbReference>
<keyword evidence="5" id="KW-0238">DNA-binding</keyword>
<dbReference type="GO" id="GO:0006351">
    <property type="term" value="P:DNA-templated transcription"/>
    <property type="evidence" value="ECO:0007669"/>
    <property type="project" value="InterPro"/>
</dbReference>
<dbReference type="InterPro" id="IPR007219">
    <property type="entry name" value="XnlR_reg_dom"/>
</dbReference>
<keyword evidence="3" id="KW-0862">Zinc</keyword>
<dbReference type="Pfam" id="PF00172">
    <property type="entry name" value="Zn_clus"/>
    <property type="match status" value="1"/>
</dbReference>
<dbReference type="PANTHER" id="PTHR47782">
    <property type="entry name" value="ZN(II)2CYS6 TRANSCRIPTION FACTOR (EUROFUNG)-RELATED"/>
    <property type="match status" value="1"/>
</dbReference>
<keyword evidence="2" id="KW-0479">Metal-binding</keyword>
<dbReference type="InterPro" id="IPR036864">
    <property type="entry name" value="Zn2-C6_fun-type_DNA-bd_sf"/>
</dbReference>
<dbReference type="SMART" id="SM00066">
    <property type="entry name" value="GAL4"/>
    <property type="match status" value="1"/>
</dbReference>
<keyword evidence="10" id="KW-1185">Reference proteome</keyword>